<accession>A0A9P5DYQ0</accession>
<organism evidence="2 3">
    <name type="scientific">Fusarium beomiforme</name>
    <dbReference type="NCBI Taxonomy" id="44412"/>
    <lineage>
        <taxon>Eukaryota</taxon>
        <taxon>Fungi</taxon>
        <taxon>Dikarya</taxon>
        <taxon>Ascomycota</taxon>
        <taxon>Pezizomycotina</taxon>
        <taxon>Sordariomycetes</taxon>
        <taxon>Hypocreomycetidae</taxon>
        <taxon>Hypocreales</taxon>
        <taxon>Nectriaceae</taxon>
        <taxon>Fusarium</taxon>
        <taxon>Fusarium burgessii species complex</taxon>
    </lineage>
</organism>
<comment type="caution">
    <text evidence="2">The sequence shown here is derived from an EMBL/GenBank/DDBJ whole genome shotgun (WGS) entry which is preliminary data.</text>
</comment>
<reference evidence="2" key="1">
    <citation type="journal article" date="2017" name="Mycologia">
        <title>Fusarium algeriense, sp. nov., a novel toxigenic crown rot pathogen of durum wheat from Algeria is nested in the Fusarium burgessii species complex.</title>
        <authorList>
            <person name="Laraba I."/>
            <person name="Keddad A."/>
            <person name="Boureghda H."/>
            <person name="Abdallah N."/>
            <person name="Vaughan M.M."/>
            <person name="Proctor R.H."/>
            <person name="Busman M."/>
            <person name="O'Donnell K."/>
        </authorList>
    </citation>
    <scope>NUCLEOTIDE SEQUENCE</scope>
    <source>
        <strain evidence="2">NRRL 25174</strain>
    </source>
</reference>
<dbReference type="AlphaFoldDB" id="A0A9P5DYQ0"/>
<name>A0A9P5DYQ0_9HYPO</name>
<evidence type="ECO:0000313" key="3">
    <source>
        <dbReference type="Proteomes" id="UP000730481"/>
    </source>
</evidence>
<keyword evidence="3" id="KW-1185">Reference proteome</keyword>
<proteinExistence type="predicted"/>
<feature type="region of interest" description="Disordered" evidence="1">
    <location>
        <begin position="271"/>
        <end position="309"/>
    </location>
</feature>
<gene>
    <name evidence="2" type="ORF">FBEOM_3804</name>
</gene>
<dbReference type="Proteomes" id="UP000730481">
    <property type="component" value="Unassembled WGS sequence"/>
</dbReference>
<feature type="region of interest" description="Disordered" evidence="1">
    <location>
        <begin position="1"/>
        <end position="30"/>
    </location>
</feature>
<reference evidence="2" key="2">
    <citation type="submission" date="2020-02" db="EMBL/GenBank/DDBJ databases">
        <title>Identification and distribution of gene clusters putatively required for synthesis of sphingolipid metabolism inhibitors in phylogenetically diverse species of the filamentous fungus Fusarium.</title>
        <authorList>
            <person name="Kim H.-S."/>
            <person name="Busman M."/>
            <person name="Brown D.W."/>
            <person name="Divon H."/>
            <person name="Uhlig S."/>
            <person name="Proctor R.H."/>
        </authorList>
    </citation>
    <scope>NUCLEOTIDE SEQUENCE</scope>
    <source>
        <strain evidence="2">NRRL 25174</strain>
    </source>
</reference>
<feature type="compositionally biased region" description="Basic and acidic residues" evidence="1">
    <location>
        <begin position="293"/>
        <end position="309"/>
    </location>
</feature>
<dbReference type="OrthoDB" id="5085789at2759"/>
<evidence type="ECO:0008006" key="4">
    <source>
        <dbReference type="Google" id="ProtNLM"/>
    </source>
</evidence>
<evidence type="ECO:0000256" key="1">
    <source>
        <dbReference type="SAM" id="MobiDB-lite"/>
    </source>
</evidence>
<feature type="compositionally biased region" description="Polar residues" evidence="1">
    <location>
        <begin position="1"/>
        <end position="24"/>
    </location>
</feature>
<protein>
    <recommendedName>
        <fullName evidence="4">Transcription factor</fullName>
    </recommendedName>
</protein>
<sequence>MATDTQQLAYTQPTEAVNTEVLSSPPTPWATYSDLPEPPRTTFTEHIPYFQSPVPAYMELLASPPTPMATDTEQLACSQPTEAINTEVLSSPPSPWATYADSDLEADTSPASCLLDECNHCGCSDIDDDRAPYLPDEEFRRSERSFSAVGNLEDDVFFNSSPPIISSNLGSPAKPQETPDVSGIPTLSESPCRGGVVHVETHSTPTAMNSQALEALYMLQLCLIFHATASARKPNIGLNRRIASESTDSPLLDLNITGTVGTTTHRIAGAKGLQAQRSNVESGSQKRKFQTRFNKEDDTRSKKEKWKNA</sequence>
<evidence type="ECO:0000313" key="2">
    <source>
        <dbReference type="EMBL" id="KAF4342267.1"/>
    </source>
</evidence>
<dbReference type="EMBL" id="PVQB02000150">
    <property type="protein sequence ID" value="KAF4342267.1"/>
    <property type="molecule type" value="Genomic_DNA"/>
</dbReference>